<keyword evidence="4" id="KW-0677">Repeat</keyword>
<evidence type="ECO:0000256" key="9">
    <source>
        <dbReference type="ARBA" id="ARBA00023163"/>
    </source>
</evidence>
<dbReference type="PROSITE" id="PS50157">
    <property type="entry name" value="ZINC_FINGER_C2H2_2"/>
    <property type="match status" value="1"/>
</dbReference>
<evidence type="ECO:0000256" key="3">
    <source>
        <dbReference type="ARBA" id="ARBA00022723"/>
    </source>
</evidence>
<dbReference type="PROSITE" id="PS00028">
    <property type="entry name" value="ZINC_FINGER_C2H2_1"/>
    <property type="match status" value="2"/>
</dbReference>
<dbReference type="Pfam" id="PF25491">
    <property type="entry name" value="CCHC_BCL-11A"/>
    <property type="match status" value="1"/>
</dbReference>
<name>A0A7J7R2I2_MYOMY</name>
<evidence type="ECO:0000256" key="10">
    <source>
        <dbReference type="ARBA" id="ARBA00023242"/>
    </source>
</evidence>
<dbReference type="GO" id="GO:0000978">
    <property type="term" value="F:RNA polymerase II cis-regulatory region sequence-specific DNA binding"/>
    <property type="evidence" value="ECO:0007669"/>
    <property type="project" value="TreeGrafter"/>
</dbReference>
<dbReference type="EMBL" id="JABWUV010000040">
    <property type="protein sequence ID" value="KAF6270175.1"/>
    <property type="molecule type" value="Genomic_DNA"/>
</dbReference>
<evidence type="ECO:0000256" key="5">
    <source>
        <dbReference type="ARBA" id="ARBA00022771"/>
    </source>
</evidence>
<dbReference type="AlphaFoldDB" id="A0A7J7R2I2"/>
<dbReference type="SMART" id="SM00355">
    <property type="entry name" value="ZnF_C2H2"/>
    <property type="match status" value="2"/>
</dbReference>
<keyword evidence="6" id="KW-0862">Zinc</keyword>
<dbReference type="GO" id="GO:2000171">
    <property type="term" value="P:negative regulation of dendrite development"/>
    <property type="evidence" value="ECO:0007669"/>
    <property type="project" value="TreeGrafter"/>
</dbReference>
<dbReference type="Proteomes" id="UP000527355">
    <property type="component" value="Unassembled WGS sequence"/>
</dbReference>
<protein>
    <recommendedName>
        <fullName evidence="13">C2H2-type domain-containing protein</fullName>
    </recommendedName>
</protein>
<proteinExistence type="predicted"/>
<keyword evidence="15" id="KW-1185">Reference proteome</keyword>
<evidence type="ECO:0000256" key="11">
    <source>
        <dbReference type="PROSITE-ProRule" id="PRU00042"/>
    </source>
</evidence>
<evidence type="ECO:0000256" key="7">
    <source>
        <dbReference type="ARBA" id="ARBA00022843"/>
    </source>
</evidence>
<evidence type="ECO:0000256" key="1">
    <source>
        <dbReference type="ARBA" id="ARBA00004123"/>
    </source>
</evidence>
<dbReference type="GO" id="GO:0003700">
    <property type="term" value="F:DNA-binding transcription factor activity"/>
    <property type="evidence" value="ECO:0007669"/>
    <property type="project" value="TreeGrafter"/>
</dbReference>
<dbReference type="FunFam" id="3.30.160.60:FF:001546">
    <property type="entry name" value="Zinc finger protein 296"/>
    <property type="match status" value="1"/>
</dbReference>
<comment type="subcellular location">
    <subcellularLocation>
        <location evidence="1">Nucleus</location>
    </subcellularLocation>
</comment>
<evidence type="ECO:0000256" key="8">
    <source>
        <dbReference type="ARBA" id="ARBA00023015"/>
    </source>
</evidence>
<keyword evidence="7" id="KW-0832">Ubl conjugation</keyword>
<dbReference type="PANTHER" id="PTHR45993">
    <property type="entry name" value="B-CELL LYMPHOMA/LEUKEMIA 11"/>
    <property type="match status" value="1"/>
</dbReference>
<keyword evidence="3" id="KW-0479">Metal-binding</keyword>
<dbReference type="PANTHER" id="PTHR45993:SF2">
    <property type="entry name" value="ZINC FINGER PROTEIN 296"/>
    <property type="match status" value="1"/>
</dbReference>
<keyword evidence="5 11" id="KW-0863">Zinc-finger</keyword>
<feature type="domain" description="C2H2-type" evidence="13">
    <location>
        <begin position="220"/>
        <end position="247"/>
    </location>
</feature>
<keyword evidence="8" id="KW-0805">Transcription regulation</keyword>
<evidence type="ECO:0000256" key="12">
    <source>
        <dbReference type="SAM" id="MobiDB-lite"/>
    </source>
</evidence>
<keyword evidence="10" id="KW-0539">Nucleus</keyword>
<comment type="caution">
    <text evidence="14">The sequence shown here is derived from an EMBL/GenBank/DDBJ whole genome shotgun (WGS) entry which is preliminary data.</text>
</comment>
<evidence type="ECO:0000256" key="6">
    <source>
        <dbReference type="ARBA" id="ARBA00022833"/>
    </source>
</evidence>
<evidence type="ECO:0000256" key="2">
    <source>
        <dbReference type="ARBA" id="ARBA00022499"/>
    </source>
</evidence>
<accession>A0A7J7R2I2</accession>
<dbReference type="InterPro" id="IPR036236">
    <property type="entry name" value="Znf_C2H2_sf"/>
</dbReference>
<gene>
    <name evidence="14" type="ORF">mMyoMyo1_020977</name>
</gene>
<evidence type="ECO:0000313" key="14">
    <source>
        <dbReference type="EMBL" id="KAF6270175.1"/>
    </source>
</evidence>
<dbReference type="VEuPathDB" id="HostDB:LOC118654974"/>
<dbReference type="SUPFAM" id="SSF57667">
    <property type="entry name" value="beta-beta-alpha zinc fingers"/>
    <property type="match status" value="1"/>
</dbReference>
<dbReference type="GO" id="GO:0006357">
    <property type="term" value="P:regulation of transcription by RNA polymerase II"/>
    <property type="evidence" value="ECO:0007669"/>
    <property type="project" value="TreeGrafter"/>
</dbReference>
<dbReference type="InterPro" id="IPR051497">
    <property type="entry name" value="Dev/Hematopoietic_TF"/>
</dbReference>
<evidence type="ECO:0000256" key="4">
    <source>
        <dbReference type="ARBA" id="ARBA00022737"/>
    </source>
</evidence>
<evidence type="ECO:0000313" key="15">
    <source>
        <dbReference type="Proteomes" id="UP000527355"/>
    </source>
</evidence>
<sequence>MPRRVDPESAAHTDDEIEMGDLVINVKPEPHPWPLQAAGLQQRSPKEVPAPGRGSLEGAPRSCPILAPAAARTILALDLQNQSAPWTSLVPNPHDRQPWTDKHPDTLTCGLCLQTFPLEAIKAFMDHKQQGCPPSGGPSPGPDSELENLKALTCLRCGRPVTEAWELLGHAQWDHGLSIYWTGSEAPETPLLGLAEVAAARSAVVGQEVEAKGSRANRSPTCPVCRKTLSTFGSLKVHMRSHTGQRPYACDQCPFACAHSSS</sequence>
<dbReference type="Gene3D" id="3.30.160.60">
    <property type="entry name" value="Classic Zinc Finger"/>
    <property type="match status" value="1"/>
</dbReference>
<dbReference type="GO" id="GO:0008270">
    <property type="term" value="F:zinc ion binding"/>
    <property type="evidence" value="ECO:0007669"/>
    <property type="project" value="UniProtKB-KW"/>
</dbReference>
<organism evidence="14 15">
    <name type="scientific">Myotis myotis</name>
    <name type="common">Greater mouse-eared bat</name>
    <name type="synonym">Vespertilio myotis</name>
    <dbReference type="NCBI Taxonomy" id="51298"/>
    <lineage>
        <taxon>Eukaryota</taxon>
        <taxon>Metazoa</taxon>
        <taxon>Chordata</taxon>
        <taxon>Craniata</taxon>
        <taxon>Vertebrata</taxon>
        <taxon>Euteleostomi</taxon>
        <taxon>Mammalia</taxon>
        <taxon>Eutheria</taxon>
        <taxon>Laurasiatheria</taxon>
        <taxon>Chiroptera</taxon>
        <taxon>Yangochiroptera</taxon>
        <taxon>Vespertilionidae</taxon>
        <taxon>Myotis</taxon>
    </lineage>
</organism>
<dbReference type="InterPro" id="IPR013087">
    <property type="entry name" value="Znf_C2H2_type"/>
</dbReference>
<dbReference type="GO" id="GO:0005634">
    <property type="term" value="C:nucleus"/>
    <property type="evidence" value="ECO:0007669"/>
    <property type="project" value="UniProtKB-SubCell"/>
</dbReference>
<keyword evidence="2" id="KW-1017">Isopeptide bond</keyword>
<feature type="region of interest" description="Disordered" evidence="12">
    <location>
        <begin position="29"/>
        <end position="57"/>
    </location>
</feature>
<keyword evidence="9" id="KW-0804">Transcription</keyword>
<reference evidence="14 15" key="1">
    <citation type="journal article" date="2020" name="Nature">
        <title>Six reference-quality genomes reveal evolution of bat adaptations.</title>
        <authorList>
            <person name="Jebb D."/>
            <person name="Huang Z."/>
            <person name="Pippel M."/>
            <person name="Hughes G.M."/>
            <person name="Lavrichenko K."/>
            <person name="Devanna P."/>
            <person name="Winkler S."/>
            <person name="Jermiin L.S."/>
            <person name="Skirmuntt E.C."/>
            <person name="Katzourakis A."/>
            <person name="Burkitt-Gray L."/>
            <person name="Ray D.A."/>
            <person name="Sullivan K.A.M."/>
            <person name="Roscito J.G."/>
            <person name="Kirilenko B.M."/>
            <person name="Davalos L.M."/>
            <person name="Corthals A.P."/>
            <person name="Power M.L."/>
            <person name="Jones G."/>
            <person name="Ransome R.D."/>
            <person name="Dechmann D.K.N."/>
            <person name="Locatelli A.G."/>
            <person name="Puechmaille S.J."/>
            <person name="Fedrigo O."/>
            <person name="Jarvis E.D."/>
            <person name="Hiller M."/>
            <person name="Vernes S.C."/>
            <person name="Myers E.W."/>
            <person name="Teeling E.C."/>
        </authorList>
    </citation>
    <scope>NUCLEOTIDE SEQUENCE [LARGE SCALE GENOMIC DNA]</scope>
    <source>
        <strain evidence="14">MMyoMyo1</strain>
        <tissue evidence="14">Flight muscle</tissue>
    </source>
</reference>
<evidence type="ECO:0000259" key="13">
    <source>
        <dbReference type="PROSITE" id="PS50157"/>
    </source>
</evidence>
<dbReference type="InterPro" id="IPR057448">
    <property type="entry name" value="BCL-11A_Znf_CCHC"/>
</dbReference>